<comment type="caution">
    <text evidence="1">The sequence shown here is derived from an EMBL/GenBank/DDBJ whole genome shotgun (WGS) entry which is preliminary data.</text>
</comment>
<dbReference type="Proteomes" id="UP001447188">
    <property type="component" value="Unassembled WGS sequence"/>
</dbReference>
<protein>
    <submittedName>
        <fullName evidence="1">Uncharacterized protein</fullName>
    </submittedName>
</protein>
<evidence type="ECO:0000313" key="2">
    <source>
        <dbReference type="Proteomes" id="UP001447188"/>
    </source>
</evidence>
<accession>A0ABR3G4K7</accession>
<reference evidence="1 2" key="1">
    <citation type="submission" date="2024-02" db="EMBL/GenBank/DDBJ databases">
        <title>Discinaceae phylogenomics.</title>
        <authorList>
            <person name="Dirks A.C."/>
            <person name="James T.Y."/>
        </authorList>
    </citation>
    <scope>NUCLEOTIDE SEQUENCE [LARGE SCALE GENOMIC DNA]</scope>
    <source>
        <strain evidence="1 2">ACD0624</strain>
    </source>
</reference>
<sequence>MVSFLDQCWVDTDYPDFATTVSLLDDIQVLNWMEGPTSGAMIDAEALVMGTGPQSQGIFDTGATDHMSGIQVTSAVRSKATVTVAGGRQLQVTGIGNATLKLSQEAIQITKVLRVPDPGHSGFLPWQKLASMGYYMKREGTEIEILKNEVVELWQPSTPPETSACLGKFPERHFMCQPKISRSRTIT</sequence>
<evidence type="ECO:0000313" key="1">
    <source>
        <dbReference type="EMBL" id="KAL0630859.1"/>
    </source>
</evidence>
<gene>
    <name evidence="1" type="ORF">Q9L58_010290</name>
</gene>
<organism evidence="1 2">
    <name type="scientific">Discina gigas</name>
    <dbReference type="NCBI Taxonomy" id="1032678"/>
    <lineage>
        <taxon>Eukaryota</taxon>
        <taxon>Fungi</taxon>
        <taxon>Dikarya</taxon>
        <taxon>Ascomycota</taxon>
        <taxon>Pezizomycotina</taxon>
        <taxon>Pezizomycetes</taxon>
        <taxon>Pezizales</taxon>
        <taxon>Discinaceae</taxon>
        <taxon>Discina</taxon>
    </lineage>
</organism>
<keyword evidence="2" id="KW-1185">Reference proteome</keyword>
<proteinExistence type="predicted"/>
<name>A0ABR3G4K7_9PEZI</name>
<dbReference type="EMBL" id="JBBBZM010000359">
    <property type="protein sequence ID" value="KAL0630859.1"/>
    <property type="molecule type" value="Genomic_DNA"/>
</dbReference>